<sequence>MKYFKRLFLLFFVLLSLRLILPFLDLYPYKLTENYYLIGTGSNSYIIKKGFFGKTIVNGMTRNGEWIINKDLIYGLKGDRNNLTDNFFLIEMNKDSVHTFENLISLNNFLSEKGIEHYSMSESENLVHLKFGNGRDRKFKH</sequence>
<dbReference type="Proteomes" id="UP001621706">
    <property type="component" value="Unassembled WGS sequence"/>
</dbReference>
<protein>
    <submittedName>
        <fullName evidence="1">Uncharacterized protein</fullName>
    </submittedName>
</protein>
<gene>
    <name evidence="1" type="ORF">V3I07_11480</name>
</gene>
<reference evidence="1 2" key="1">
    <citation type="submission" date="2024-02" db="EMBL/GenBank/DDBJ databases">
        <title>Comparative Genomic Analysis of Flavobacterium Species Causing Columnaris Disease of Freshwater Fish in Thailand: Insights into Virulence and Resistance Mechanisms.</title>
        <authorList>
            <person name="Nguyen D."/>
            <person name="Chokmangmeepisarn P."/>
            <person name="Khianchaikhan K."/>
            <person name="Morishita M."/>
            <person name="Bunnoy A."/>
            <person name="Rodkhum C."/>
        </authorList>
    </citation>
    <scope>NUCLEOTIDE SEQUENCE [LARGE SCALE GENOMIC DNA]</scope>
    <source>
        <strain evidence="1 2">CNRT2201</strain>
    </source>
</reference>
<accession>A0ABW8PAD7</accession>
<comment type="caution">
    <text evidence="1">The sequence shown here is derived from an EMBL/GenBank/DDBJ whole genome shotgun (WGS) entry which is preliminary data.</text>
</comment>
<keyword evidence="2" id="KW-1185">Reference proteome</keyword>
<dbReference type="EMBL" id="JAZGZP010000017">
    <property type="protein sequence ID" value="MFK7001514.1"/>
    <property type="molecule type" value="Genomic_DNA"/>
</dbReference>
<proteinExistence type="predicted"/>
<organism evidence="1 2">
    <name type="scientific">Flavobacterium oreochromis</name>
    <dbReference type="NCBI Taxonomy" id="2906078"/>
    <lineage>
        <taxon>Bacteria</taxon>
        <taxon>Pseudomonadati</taxon>
        <taxon>Bacteroidota</taxon>
        <taxon>Flavobacteriia</taxon>
        <taxon>Flavobacteriales</taxon>
        <taxon>Flavobacteriaceae</taxon>
        <taxon>Flavobacterium</taxon>
    </lineage>
</organism>
<name>A0ABW8PAD7_9FLAO</name>
<evidence type="ECO:0000313" key="1">
    <source>
        <dbReference type="EMBL" id="MFK7001514.1"/>
    </source>
</evidence>
<evidence type="ECO:0000313" key="2">
    <source>
        <dbReference type="Proteomes" id="UP001621706"/>
    </source>
</evidence>
<dbReference type="RefSeq" id="WP_123902191.1">
    <property type="nucleotide sequence ID" value="NZ_JAZGZP010000017.1"/>
</dbReference>